<keyword evidence="3" id="KW-1003">Cell membrane</keyword>
<dbReference type="Proteomes" id="UP001200741">
    <property type="component" value="Unassembled WGS sequence"/>
</dbReference>
<keyword evidence="9" id="KW-1185">Reference proteome</keyword>
<evidence type="ECO:0000256" key="3">
    <source>
        <dbReference type="ARBA" id="ARBA00022475"/>
    </source>
</evidence>
<dbReference type="GO" id="GO:0005524">
    <property type="term" value="F:ATP binding"/>
    <property type="evidence" value="ECO:0007669"/>
    <property type="project" value="UniProtKB-KW"/>
</dbReference>
<dbReference type="PROSITE" id="PS50893">
    <property type="entry name" value="ABC_TRANSPORTER_2"/>
    <property type="match status" value="1"/>
</dbReference>
<feature type="region of interest" description="Disordered" evidence="6">
    <location>
        <begin position="236"/>
        <end position="264"/>
    </location>
</feature>
<keyword evidence="5 8" id="KW-0067">ATP-binding</keyword>
<dbReference type="InterPro" id="IPR027417">
    <property type="entry name" value="P-loop_NTPase"/>
</dbReference>
<dbReference type="SUPFAM" id="SSF52540">
    <property type="entry name" value="P-loop containing nucleoside triphosphate hydrolases"/>
    <property type="match status" value="1"/>
</dbReference>
<evidence type="ECO:0000256" key="1">
    <source>
        <dbReference type="ARBA" id="ARBA00005417"/>
    </source>
</evidence>
<dbReference type="InterPro" id="IPR050166">
    <property type="entry name" value="ABC_transporter_ATP-bind"/>
</dbReference>
<evidence type="ECO:0000256" key="2">
    <source>
        <dbReference type="ARBA" id="ARBA00022448"/>
    </source>
</evidence>
<evidence type="ECO:0000256" key="6">
    <source>
        <dbReference type="SAM" id="MobiDB-lite"/>
    </source>
</evidence>
<sequence>MTAPVLAVQGLQLGHAGQPQPLVDSLDLQLQAGEIVALLGASGCGKSSLLRVLAGLERPWAGEIRFQGEPLTKPHPRAGLLFQRPGLLPWLSCAGNVGFGLGFRHQPRLARAERQARVAHALADVGLADAARRFPAQLSGGMAQRAALARALAREPLLLLADEPFSALDAITREEMQALLRRLVHASNTATLLVTHDVDEALALADRLLLLGRAAPGEPARLLQAWGPDRPAAREPVLQALRASSGRDVASDPLPEPAPWAAYP</sequence>
<dbReference type="Pfam" id="PF00005">
    <property type="entry name" value="ABC_tran"/>
    <property type="match status" value="1"/>
</dbReference>
<comment type="similarity">
    <text evidence="1">Belongs to the ABC transporter superfamily.</text>
</comment>
<dbReference type="PANTHER" id="PTHR42788:SF19">
    <property type="entry name" value="ALIPHATIC SULFONATES IMPORT ATP-BINDING PROTEIN SSUB 2"/>
    <property type="match status" value="1"/>
</dbReference>
<proteinExistence type="inferred from homology"/>
<dbReference type="SMART" id="SM00382">
    <property type="entry name" value="AAA"/>
    <property type="match status" value="1"/>
</dbReference>
<dbReference type="RefSeq" id="WP_233370746.1">
    <property type="nucleotide sequence ID" value="NZ_JAJTWU010000002.1"/>
</dbReference>
<evidence type="ECO:0000313" key="8">
    <source>
        <dbReference type="EMBL" id="MCE4553977.1"/>
    </source>
</evidence>
<organism evidence="8 9">
    <name type="scientific">Pelomonas cellulosilytica</name>
    <dbReference type="NCBI Taxonomy" id="2906762"/>
    <lineage>
        <taxon>Bacteria</taxon>
        <taxon>Pseudomonadati</taxon>
        <taxon>Pseudomonadota</taxon>
        <taxon>Betaproteobacteria</taxon>
        <taxon>Burkholderiales</taxon>
        <taxon>Sphaerotilaceae</taxon>
        <taxon>Roseateles</taxon>
    </lineage>
</organism>
<keyword evidence="2" id="KW-0813">Transport</keyword>
<dbReference type="PROSITE" id="PS00211">
    <property type="entry name" value="ABC_TRANSPORTER_1"/>
    <property type="match status" value="1"/>
</dbReference>
<evidence type="ECO:0000256" key="5">
    <source>
        <dbReference type="ARBA" id="ARBA00022840"/>
    </source>
</evidence>
<reference evidence="8 9" key="1">
    <citation type="submission" date="2021-12" db="EMBL/GenBank/DDBJ databases">
        <title>Genome seq of P8.</title>
        <authorList>
            <person name="Seo T."/>
        </authorList>
    </citation>
    <scope>NUCLEOTIDE SEQUENCE [LARGE SCALE GENOMIC DNA]</scope>
    <source>
        <strain evidence="8 9">P8</strain>
    </source>
</reference>
<dbReference type="EMBL" id="JAJTWU010000002">
    <property type="protein sequence ID" value="MCE4553977.1"/>
    <property type="molecule type" value="Genomic_DNA"/>
</dbReference>
<name>A0ABS8XSV8_9BURK</name>
<dbReference type="Gene3D" id="3.40.50.300">
    <property type="entry name" value="P-loop containing nucleotide triphosphate hydrolases"/>
    <property type="match status" value="1"/>
</dbReference>
<dbReference type="InterPro" id="IPR017871">
    <property type="entry name" value="ABC_transporter-like_CS"/>
</dbReference>
<gene>
    <name evidence="8" type="ORF">LXT13_05865</name>
</gene>
<feature type="domain" description="ABC transporter" evidence="7">
    <location>
        <begin position="8"/>
        <end position="238"/>
    </location>
</feature>
<accession>A0ABS8XSV8</accession>
<dbReference type="PANTHER" id="PTHR42788">
    <property type="entry name" value="TAURINE IMPORT ATP-BINDING PROTEIN-RELATED"/>
    <property type="match status" value="1"/>
</dbReference>
<comment type="caution">
    <text evidence="8">The sequence shown here is derived from an EMBL/GenBank/DDBJ whole genome shotgun (WGS) entry which is preliminary data.</text>
</comment>
<evidence type="ECO:0000259" key="7">
    <source>
        <dbReference type="PROSITE" id="PS50893"/>
    </source>
</evidence>
<dbReference type="InterPro" id="IPR003439">
    <property type="entry name" value="ABC_transporter-like_ATP-bd"/>
</dbReference>
<protein>
    <submittedName>
        <fullName evidence="8">ATP-binding cassette domain-containing protein</fullName>
    </submittedName>
</protein>
<keyword evidence="4" id="KW-0547">Nucleotide-binding</keyword>
<evidence type="ECO:0000256" key="4">
    <source>
        <dbReference type="ARBA" id="ARBA00022741"/>
    </source>
</evidence>
<dbReference type="InterPro" id="IPR003593">
    <property type="entry name" value="AAA+_ATPase"/>
</dbReference>
<keyword evidence="3" id="KW-0472">Membrane</keyword>
<evidence type="ECO:0000313" key="9">
    <source>
        <dbReference type="Proteomes" id="UP001200741"/>
    </source>
</evidence>